<dbReference type="FunFam" id="3.10.100.10:FF:000023">
    <property type="entry name" value="Macrophage mannose receptor 1"/>
    <property type="match status" value="1"/>
</dbReference>
<dbReference type="Gene3D" id="2.10.10.10">
    <property type="entry name" value="Fibronectin, type II, collagen-binding"/>
    <property type="match status" value="1"/>
</dbReference>
<dbReference type="Gene3D" id="3.10.100.10">
    <property type="entry name" value="Mannose-Binding Protein A, subunit A"/>
    <property type="match status" value="8"/>
</dbReference>
<feature type="domain" description="C-type lectin" evidence="15">
    <location>
        <begin position="321"/>
        <end position="438"/>
    </location>
</feature>
<dbReference type="InterPro" id="IPR000772">
    <property type="entry name" value="Ricin_B_lectin"/>
</dbReference>
<dbReference type="GO" id="GO:0005537">
    <property type="term" value="F:D-mannose binding"/>
    <property type="evidence" value="ECO:0007669"/>
    <property type="project" value="UniProtKB-ARBA"/>
</dbReference>
<keyword evidence="9 13" id="KW-1015">Disulfide bond</keyword>
<feature type="domain" description="C-type lectin" evidence="15">
    <location>
        <begin position="463"/>
        <end position="578"/>
    </location>
</feature>
<keyword evidence="4" id="KW-0732">Signal</keyword>
<keyword evidence="7 14" id="KW-1133">Transmembrane helix</keyword>
<dbReference type="FunFam" id="3.10.100.10:FF:000027">
    <property type="entry name" value="Mannose receptor, C type 1"/>
    <property type="match status" value="1"/>
</dbReference>
<dbReference type="FunFam" id="2.80.10.50:FF:000032">
    <property type="entry name" value="macrophage mannose receptor 1"/>
    <property type="match status" value="1"/>
</dbReference>
<dbReference type="Pfam" id="PF24562">
    <property type="entry name" value="CysR_MRC2_N"/>
    <property type="match status" value="1"/>
</dbReference>
<feature type="domain" description="Fibronectin type-II" evidence="16">
    <location>
        <begin position="118"/>
        <end position="166"/>
    </location>
</feature>
<reference evidence="17" key="1">
    <citation type="thesis" date="2020" institute="ProQuest LLC" country="789 East Eisenhower Parkway, Ann Arbor, MI, USA">
        <title>Comparative Genomics and Chromosome Evolution.</title>
        <authorList>
            <person name="Mudd A.B."/>
        </authorList>
    </citation>
    <scope>NUCLEOTIDE SEQUENCE</scope>
    <source>
        <strain evidence="17">1538</strain>
        <tissue evidence="17">Blood</tissue>
    </source>
</reference>
<feature type="domain" description="C-type lectin" evidence="15">
    <location>
        <begin position="607"/>
        <end position="730"/>
    </location>
</feature>
<dbReference type="EMBL" id="DYDO01000005">
    <property type="protein sequence ID" value="DBA25180.1"/>
    <property type="molecule type" value="Genomic_DNA"/>
</dbReference>
<dbReference type="CDD" id="cd00037">
    <property type="entry name" value="CLECT"/>
    <property type="match status" value="8"/>
</dbReference>
<evidence type="ECO:0000256" key="5">
    <source>
        <dbReference type="ARBA" id="ARBA00022737"/>
    </source>
</evidence>
<dbReference type="CDD" id="cd23407">
    <property type="entry name" value="beta-trefoil_Ricin_MRC1"/>
    <property type="match status" value="1"/>
</dbReference>
<keyword evidence="2" id="KW-0254">Endocytosis</keyword>
<feature type="disulfide bond" evidence="13">
    <location>
        <begin position="137"/>
        <end position="164"/>
    </location>
</feature>
<proteinExistence type="predicted"/>
<evidence type="ECO:0000256" key="3">
    <source>
        <dbReference type="ARBA" id="ARBA00022692"/>
    </source>
</evidence>
<evidence type="ECO:0000256" key="2">
    <source>
        <dbReference type="ARBA" id="ARBA00022583"/>
    </source>
</evidence>
<dbReference type="FunFam" id="3.10.100.10:FF:000031">
    <property type="entry name" value="macrophage mannose receptor 1"/>
    <property type="match status" value="1"/>
</dbReference>
<dbReference type="InterPro" id="IPR050111">
    <property type="entry name" value="C-type_lectin/snaclec_domain"/>
</dbReference>
<feature type="domain" description="C-type lectin" evidence="15">
    <location>
        <begin position="179"/>
        <end position="295"/>
    </location>
</feature>
<evidence type="ECO:0000256" key="6">
    <source>
        <dbReference type="ARBA" id="ARBA00022753"/>
    </source>
</evidence>
<evidence type="ECO:0000256" key="11">
    <source>
        <dbReference type="ARBA" id="ARBA00023180"/>
    </source>
</evidence>
<feature type="domain" description="C-type lectin" evidence="15">
    <location>
        <begin position="905"/>
        <end position="1033"/>
    </location>
</feature>
<dbReference type="Gene3D" id="2.80.10.50">
    <property type="match status" value="1"/>
</dbReference>
<dbReference type="SMART" id="SM00059">
    <property type="entry name" value="FN2"/>
    <property type="match status" value="1"/>
</dbReference>
<accession>A0AAV3ABZ0</accession>
<evidence type="ECO:0000256" key="7">
    <source>
        <dbReference type="ARBA" id="ARBA00022989"/>
    </source>
</evidence>
<keyword evidence="11" id="KW-0325">Glycoprotein</keyword>
<dbReference type="FunFam" id="2.10.10.10:FF:000001">
    <property type="entry name" value="Fibronectin 1a isoform 1"/>
    <property type="match status" value="1"/>
</dbReference>
<evidence type="ECO:0000256" key="4">
    <source>
        <dbReference type="ARBA" id="ARBA00022729"/>
    </source>
</evidence>
<dbReference type="InterPro" id="IPR000562">
    <property type="entry name" value="FN_type2_dom"/>
</dbReference>
<keyword evidence="5" id="KW-0677">Repeat</keyword>
<dbReference type="PROSITE" id="PS00023">
    <property type="entry name" value="FN2_1"/>
    <property type="match status" value="1"/>
</dbReference>
<dbReference type="FunFam" id="3.10.100.10:FF:000022">
    <property type="entry name" value="Mannose receptor C-type 1"/>
    <property type="match status" value="1"/>
</dbReference>
<feature type="disulfide bond" evidence="13">
    <location>
        <begin position="123"/>
        <end position="149"/>
    </location>
</feature>
<keyword evidence="8 14" id="KW-0472">Membrane</keyword>
<evidence type="ECO:0000256" key="14">
    <source>
        <dbReference type="SAM" id="Phobius"/>
    </source>
</evidence>
<dbReference type="Proteomes" id="UP001181693">
    <property type="component" value="Unassembled WGS sequence"/>
</dbReference>
<dbReference type="CDD" id="cd00062">
    <property type="entry name" value="FN2"/>
    <property type="match status" value="1"/>
</dbReference>
<feature type="domain" description="C-type lectin" evidence="15">
    <location>
        <begin position="764"/>
        <end position="877"/>
    </location>
</feature>
<dbReference type="InterPro" id="IPR013806">
    <property type="entry name" value="Kringle-like"/>
</dbReference>
<evidence type="ECO:0000256" key="9">
    <source>
        <dbReference type="ARBA" id="ARBA00023157"/>
    </source>
</evidence>
<dbReference type="Pfam" id="PF00040">
    <property type="entry name" value="fn2"/>
    <property type="match status" value="1"/>
</dbReference>
<comment type="caution">
    <text evidence="17">The sequence shown here is derived from an EMBL/GenBank/DDBJ whole genome shotgun (WGS) entry which is preliminary data.</text>
</comment>
<dbReference type="GO" id="GO:0006897">
    <property type="term" value="P:endocytosis"/>
    <property type="evidence" value="ECO:0007669"/>
    <property type="project" value="UniProtKB-KW"/>
</dbReference>
<evidence type="ECO:0000313" key="17">
    <source>
        <dbReference type="EMBL" id="DBA25180.1"/>
    </source>
</evidence>
<feature type="domain" description="C-type lectin" evidence="15">
    <location>
        <begin position="1194"/>
        <end position="1311"/>
    </location>
</feature>
<evidence type="ECO:0000256" key="12">
    <source>
        <dbReference type="ARBA" id="ARBA00071860"/>
    </source>
</evidence>
<keyword evidence="3 14" id="KW-0812">Transmembrane</keyword>
<sequence>MVAPCRENSNAQKFRWISKNQLINVEMSQCLGYVAKKDTSLVGLFSCDGASELQKWECKNDTLFGIVGHDLHLNYGNTNEKVIVYKGSGGWSRWKIYGTLDDLCIKAYQEIFTLSGNSNGQPCVFPFKFNTKWYADCTVDGRTDGGLWCATTADYDKDRLYGFCPSKGTIENWWTTDSITGVNYQIIADSALTWYQARASCQQQDAELLSVTELHEQTYISGLTNTITVPLWVGLNSLDFTAGWKWDNGSPFRYLNWLPGNPSSDPGTNCVALNPGKNAKWESKECSQKLGYICKKGNITSSYVPPSATEPINCPPTWIPYAGYCYSLHKETKMWKDAMVSCRKEEGDLVSVHNIGDSGFVSSQFEFEDNEFVWIGLNDLKVQNFFEWSDGSPVSFTVWQRGEPSHLTNKQEDCVALNTKEGRWADKMCERKFPYICKRKPLPNDHDQRPIVEPGCSKGWKRHGFFCYFIGETASTFTEANTTCKANAAYLMTVEDRFEQAFLTSLIGLRPEKYFWTGLTDTEERGTFKWTTNEKVLYTHWNADMPGRRQGCVVMRTGNKGGLWDVIKCDEKAKFVCKKWAEGVTPPPIPTTTPEPTCPTGWKTSSLISSCFKFFTRDNADKKTWYDARDFCRAIGGDLLSINSKEDEQIVSSMTLQAGMYRNIFWIGLESSDPLEGFKWSDGSAVIYENWAYGEPNNHQGVELCGELSTDYRLSWNDRHCEHPADWICELRKGAVLKPEPTESTVPAFEMSKDGWIIRGDVQYYVSTYELSMDKAREFCKTNFGDLVTINGEDERKFLWKYILKNSDSKINGYFIGLRLHLDKQFKWMDGSPVDYVAWASYEPNFANNDENCVIIYKNLGYWNDINCGYPNPFICERKTSNINTTFAPTAPAPQGGCPSEWLPFRKKCFRIYGEEDNDLVEWHLARTACQQAGGNLVSVSDEMVQAFLVYNLKNIKVDLWIGLNDVNSEHKFVWTDQSGIQYTNWAKGHPSGSHVYAHDDDTDCVALKVGSVLDAGSWVEEDCDLDKGYICHKSQDPTLPFVPTVAPASNQYVYGDATYIFQKTKMKWDEARRMCKNSDSELASILEEYTASYLRVQLYKYKEPFWIGLNSNKTDNQFKWIDGWKLRYTKWASGEPKKKKACVYIDIDGQWKTASCDETYASVCKQTSVIVPTEPPQKPGKCPDSPSKGWIPFRGHCYLVESSYTRNWAQASMECLRQGANLASVEDQLEADFLFHSVELLSDRTNTFWIGLYRNVEAKWLWLDNTPMDYVNWNTGEPSDQSDEDCVEMYTKKGTWNNNYCSSYRGYICKRPKIPVPTEKPVKPEESKGDKQKTSHGVTGGVVILVIVVVAGTTIAVYYLYRKKQNKVPPPEDNSFDNSLYFNGNRPPPTSDTNILVDNIEQNERAIS</sequence>
<dbReference type="PROSITE" id="PS50041">
    <property type="entry name" value="C_TYPE_LECTIN_2"/>
    <property type="match status" value="8"/>
</dbReference>
<dbReference type="PROSITE" id="PS51092">
    <property type="entry name" value="FN2_2"/>
    <property type="match status" value="1"/>
</dbReference>
<dbReference type="FunFam" id="3.10.100.10:FF:000025">
    <property type="entry name" value="Mannose receptor C-type 1"/>
    <property type="match status" value="1"/>
</dbReference>
<feature type="domain" description="C-type lectin" evidence="15">
    <location>
        <begin position="1055"/>
        <end position="1166"/>
    </location>
</feature>
<evidence type="ECO:0000259" key="16">
    <source>
        <dbReference type="PROSITE" id="PS51092"/>
    </source>
</evidence>
<evidence type="ECO:0000313" key="18">
    <source>
        <dbReference type="Proteomes" id="UP001181693"/>
    </source>
</evidence>
<evidence type="ECO:0000259" key="15">
    <source>
        <dbReference type="PROSITE" id="PS50041"/>
    </source>
</evidence>
<dbReference type="SUPFAM" id="SSF56436">
    <property type="entry name" value="C-type lectin-like"/>
    <property type="match status" value="8"/>
</dbReference>
<keyword evidence="10" id="KW-0675">Receptor</keyword>
<comment type="subcellular location">
    <subcellularLocation>
        <location evidence="1">Endosome membrane</location>
        <topology evidence="1">Single-pass type I membrane protein</topology>
    </subcellularLocation>
</comment>
<dbReference type="PRINTS" id="PR01504">
    <property type="entry name" value="PNCREATITSAP"/>
</dbReference>
<feature type="transmembrane region" description="Helical" evidence="14">
    <location>
        <begin position="1339"/>
        <end position="1362"/>
    </location>
</feature>
<dbReference type="InterPro" id="IPR016186">
    <property type="entry name" value="C-type_lectin-like/link_sf"/>
</dbReference>
<keyword evidence="6" id="KW-0967">Endosome</keyword>
<organism evidence="17 18">
    <name type="scientific">Pyxicephalus adspersus</name>
    <name type="common">African bullfrog</name>
    <dbReference type="NCBI Taxonomy" id="30357"/>
    <lineage>
        <taxon>Eukaryota</taxon>
        <taxon>Metazoa</taxon>
        <taxon>Chordata</taxon>
        <taxon>Craniata</taxon>
        <taxon>Vertebrata</taxon>
        <taxon>Euteleostomi</taxon>
        <taxon>Amphibia</taxon>
        <taxon>Batrachia</taxon>
        <taxon>Anura</taxon>
        <taxon>Neobatrachia</taxon>
        <taxon>Ranoidea</taxon>
        <taxon>Pyxicephalidae</taxon>
        <taxon>Pyxicephalinae</taxon>
        <taxon>Pyxicephalus</taxon>
    </lineage>
</organism>
<dbReference type="Pfam" id="PF00059">
    <property type="entry name" value="Lectin_C"/>
    <property type="match status" value="8"/>
</dbReference>
<evidence type="ECO:0000256" key="1">
    <source>
        <dbReference type="ARBA" id="ARBA00004530"/>
    </source>
</evidence>
<evidence type="ECO:0000256" key="10">
    <source>
        <dbReference type="ARBA" id="ARBA00023170"/>
    </source>
</evidence>
<dbReference type="InterPro" id="IPR036943">
    <property type="entry name" value="FN_type2_sf"/>
</dbReference>
<dbReference type="InterPro" id="IPR035992">
    <property type="entry name" value="Ricin_B-like_lectins"/>
</dbReference>
<dbReference type="InterPro" id="IPR001304">
    <property type="entry name" value="C-type_lectin-like"/>
</dbReference>
<evidence type="ECO:0000256" key="8">
    <source>
        <dbReference type="ARBA" id="ARBA00023136"/>
    </source>
</evidence>
<dbReference type="InterPro" id="IPR018378">
    <property type="entry name" value="C-type_lectin_CS"/>
</dbReference>
<keyword evidence="18" id="KW-1185">Reference proteome</keyword>
<dbReference type="InterPro" id="IPR016187">
    <property type="entry name" value="CTDL_fold"/>
</dbReference>
<dbReference type="SMART" id="SM00034">
    <property type="entry name" value="CLECT"/>
    <property type="match status" value="8"/>
</dbReference>
<dbReference type="FunFam" id="3.10.100.10:FF:000014">
    <property type="entry name" value="Macrophage mannose receptor 1"/>
    <property type="match status" value="1"/>
</dbReference>
<evidence type="ECO:0000256" key="13">
    <source>
        <dbReference type="PROSITE-ProRule" id="PRU00479"/>
    </source>
</evidence>
<dbReference type="PROSITE" id="PS00615">
    <property type="entry name" value="C_TYPE_LECTIN_1"/>
    <property type="match status" value="5"/>
</dbReference>
<name>A0AAV3ABZ0_PYXAD</name>
<dbReference type="PROSITE" id="PS50231">
    <property type="entry name" value="RICIN_B_LECTIN"/>
    <property type="match status" value="1"/>
</dbReference>
<gene>
    <name evidence="17" type="ORF">GDO54_012740</name>
</gene>
<dbReference type="PANTHER" id="PTHR22803">
    <property type="entry name" value="MANNOSE, PHOSPHOLIPASE, LECTIN RECEPTOR RELATED"/>
    <property type="match status" value="1"/>
</dbReference>
<protein>
    <recommendedName>
        <fullName evidence="12">Macrophage mannose receptor 1</fullName>
    </recommendedName>
</protein>
<dbReference type="FunFam" id="3.10.100.10:FF:000030">
    <property type="entry name" value="Mannose receptor C-type 1"/>
    <property type="match status" value="1"/>
</dbReference>
<dbReference type="PRINTS" id="PR00013">
    <property type="entry name" value="FNTYPEII"/>
</dbReference>
<dbReference type="SUPFAM" id="SSF50370">
    <property type="entry name" value="Ricin B-like lectins"/>
    <property type="match status" value="1"/>
</dbReference>
<dbReference type="SUPFAM" id="SSF57440">
    <property type="entry name" value="Kringle-like"/>
    <property type="match status" value="1"/>
</dbReference>
<dbReference type="GO" id="GO:0010008">
    <property type="term" value="C:endosome membrane"/>
    <property type="evidence" value="ECO:0007669"/>
    <property type="project" value="UniProtKB-SubCell"/>
</dbReference>